<gene>
    <name evidence="2" type="ORF">TTAC_LOCUS6917</name>
</gene>
<keyword evidence="3" id="KW-1185">Reference proteome</keyword>
<sequence length="113" mass="12576">MENDEGDTARTVSSRSPSLDLKKRLLLRGQHFHLFAKTADHTSHILHADNPENGGEAAVTEAPFETSSMRPTISPDLKAQILQRVQSVHPSEEEFYDDIGSGEESNAEEMEEQ</sequence>
<evidence type="ECO:0000313" key="4">
    <source>
        <dbReference type="WBParaSite" id="TTAC_0000693201-mRNA-1"/>
    </source>
</evidence>
<name>A0A0R3X175_HYDTA</name>
<evidence type="ECO:0000313" key="3">
    <source>
        <dbReference type="Proteomes" id="UP000274429"/>
    </source>
</evidence>
<evidence type="ECO:0000313" key="2">
    <source>
        <dbReference type="EMBL" id="VDM31201.1"/>
    </source>
</evidence>
<accession>A0A0R3X175</accession>
<reference evidence="2 3" key="2">
    <citation type="submission" date="2018-11" db="EMBL/GenBank/DDBJ databases">
        <authorList>
            <consortium name="Pathogen Informatics"/>
        </authorList>
    </citation>
    <scope>NUCLEOTIDE SEQUENCE [LARGE SCALE GENOMIC DNA]</scope>
</reference>
<feature type="region of interest" description="Disordered" evidence="1">
    <location>
        <begin position="1"/>
        <end position="20"/>
    </location>
</feature>
<feature type="region of interest" description="Disordered" evidence="1">
    <location>
        <begin position="88"/>
        <end position="113"/>
    </location>
</feature>
<proteinExistence type="predicted"/>
<feature type="compositionally biased region" description="Acidic residues" evidence="1">
    <location>
        <begin position="93"/>
        <end position="113"/>
    </location>
</feature>
<organism evidence="4">
    <name type="scientific">Hydatigena taeniaeformis</name>
    <name type="common">Feline tapeworm</name>
    <name type="synonym">Taenia taeniaeformis</name>
    <dbReference type="NCBI Taxonomy" id="6205"/>
    <lineage>
        <taxon>Eukaryota</taxon>
        <taxon>Metazoa</taxon>
        <taxon>Spiralia</taxon>
        <taxon>Lophotrochozoa</taxon>
        <taxon>Platyhelminthes</taxon>
        <taxon>Cestoda</taxon>
        <taxon>Eucestoda</taxon>
        <taxon>Cyclophyllidea</taxon>
        <taxon>Taeniidae</taxon>
        <taxon>Hydatigera</taxon>
    </lineage>
</organism>
<dbReference type="Proteomes" id="UP000274429">
    <property type="component" value="Unassembled WGS sequence"/>
</dbReference>
<evidence type="ECO:0000256" key="1">
    <source>
        <dbReference type="SAM" id="MobiDB-lite"/>
    </source>
</evidence>
<dbReference type="WBParaSite" id="TTAC_0000693201-mRNA-1">
    <property type="protein sequence ID" value="TTAC_0000693201-mRNA-1"/>
    <property type="gene ID" value="TTAC_0000693201"/>
</dbReference>
<dbReference type="EMBL" id="UYWX01020332">
    <property type="protein sequence ID" value="VDM31201.1"/>
    <property type="molecule type" value="Genomic_DNA"/>
</dbReference>
<protein>
    <submittedName>
        <fullName evidence="2 4">Uncharacterized protein</fullName>
    </submittedName>
</protein>
<dbReference type="AlphaFoldDB" id="A0A0R3X175"/>
<reference evidence="4" key="1">
    <citation type="submission" date="2017-02" db="UniProtKB">
        <authorList>
            <consortium name="WormBaseParasite"/>
        </authorList>
    </citation>
    <scope>IDENTIFICATION</scope>
</reference>
<dbReference type="STRING" id="6205.A0A0R3X175"/>